<comment type="subcellular location">
    <subcellularLocation>
        <location evidence="1">Cytoplasm</location>
    </subcellularLocation>
</comment>
<dbReference type="Gene3D" id="3.30.160.880">
    <property type="entry name" value="Cell division protein ZapA protomer, N-terminal domain"/>
    <property type="match status" value="1"/>
</dbReference>
<evidence type="ECO:0000256" key="12">
    <source>
        <dbReference type="SAM" id="Coils"/>
    </source>
</evidence>
<evidence type="ECO:0000256" key="7">
    <source>
        <dbReference type="ARBA" id="ARBA00023210"/>
    </source>
</evidence>
<dbReference type="PANTHER" id="PTHR34981">
    <property type="entry name" value="CELL DIVISION PROTEIN ZAPA"/>
    <property type="match status" value="1"/>
</dbReference>
<dbReference type="GO" id="GO:0032153">
    <property type="term" value="C:cell division site"/>
    <property type="evidence" value="ECO:0007669"/>
    <property type="project" value="TreeGrafter"/>
</dbReference>
<dbReference type="GO" id="GO:0043093">
    <property type="term" value="P:FtsZ-dependent cytokinesis"/>
    <property type="evidence" value="ECO:0007669"/>
    <property type="project" value="TreeGrafter"/>
</dbReference>
<keyword evidence="7" id="KW-0717">Septation</keyword>
<dbReference type="PANTHER" id="PTHR34981:SF1">
    <property type="entry name" value="CELL DIVISION PROTEIN ZAPA"/>
    <property type="match status" value="1"/>
</dbReference>
<comment type="function">
    <text evidence="9">Activator of cell division through the inhibition of FtsZ GTPase activity, therefore promoting FtsZ assembly into bundles of protofilaments necessary for the formation of the division Z ring. It is recruited early at mid-cell but it is not essential for cell division.</text>
</comment>
<accession>A0A451D4X5</accession>
<evidence type="ECO:0000313" key="14">
    <source>
        <dbReference type="Proteomes" id="UP000294338"/>
    </source>
</evidence>
<feature type="coiled-coil region" evidence="12">
    <location>
        <begin position="24"/>
        <end position="51"/>
    </location>
</feature>
<evidence type="ECO:0000256" key="1">
    <source>
        <dbReference type="ARBA" id="ARBA00004496"/>
    </source>
</evidence>
<dbReference type="GO" id="GO:0000917">
    <property type="term" value="P:division septum assembly"/>
    <property type="evidence" value="ECO:0007669"/>
    <property type="project" value="UniProtKB-KW"/>
</dbReference>
<dbReference type="GO" id="GO:0000921">
    <property type="term" value="P:septin ring assembly"/>
    <property type="evidence" value="ECO:0007669"/>
    <property type="project" value="TreeGrafter"/>
</dbReference>
<evidence type="ECO:0000256" key="9">
    <source>
        <dbReference type="ARBA" id="ARBA00024910"/>
    </source>
</evidence>
<dbReference type="InterPro" id="IPR036192">
    <property type="entry name" value="Cell_div_ZapA-like_sf"/>
</dbReference>
<evidence type="ECO:0000256" key="10">
    <source>
        <dbReference type="ARBA" id="ARBA00026068"/>
    </source>
</evidence>
<dbReference type="Proteomes" id="UP000294338">
    <property type="component" value="Chromosome 1"/>
</dbReference>
<dbReference type="GO" id="GO:0005829">
    <property type="term" value="C:cytosol"/>
    <property type="evidence" value="ECO:0007669"/>
    <property type="project" value="TreeGrafter"/>
</dbReference>
<dbReference type="InterPro" id="IPR007838">
    <property type="entry name" value="Cell_div_ZapA-like"/>
</dbReference>
<dbReference type="RefSeq" id="WP_197095352.1">
    <property type="nucleotide sequence ID" value="NZ_LR217705.1"/>
</dbReference>
<comment type="similarity">
    <text evidence="2">Belongs to the ZapA family. Type 1 subfamily.</text>
</comment>
<keyword evidence="5 13" id="KW-0132">Cell division</keyword>
<dbReference type="InterPro" id="IPR042233">
    <property type="entry name" value="Cell_div_ZapA_N"/>
</dbReference>
<name>A0A451D4X5_9GAMM</name>
<dbReference type="EMBL" id="LR217705">
    <property type="protein sequence ID" value="VFP80749.1"/>
    <property type="molecule type" value="Genomic_DNA"/>
</dbReference>
<keyword evidence="4" id="KW-0963">Cytoplasm</keyword>
<evidence type="ECO:0000256" key="8">
    <source>
        <dbReference type="ARBA" id="ARBA00023306"/>
    </source>
</evidence>
<dbReference type="Pfam" id="PF05164">
    <property type="entry name" value="ZapA"/>
    <property type="match status" value="1"/>
</dbReference>
<organism evidence="13 14">
    <name type="scientific">Candidatus Erwinia haradaeae</name>
    <dbReference type="NCBI Taxonomy" id="1922217"/>
    <lineage>
        <taxon>Bacteria</taxon>
        <taxon>Pseudomonadati</taxon>
        <taxon>Pseudomonadota</taxon>
        <taxon>Gammaproteobacteria</taxon>
        <taxon>Enterobacterales</taxon>
        <taxon>Erwiniaceae</taxon>
        <taxon>Erwinia</taxon>
    </lineage>
</organism>
<reference evidence="13 14" key="1">
    <citation type="submission" date="2019-02" db="EMBL/GenBank/DDBJ databases">
        <authorList>
            <person name="Manzano-Marin A."/>
            <person name="Manzano-Marin A."/>
        </authorList>
    </citation>
    <scope>NUCLEOTIDE SEQUENCE [LARGE SCALE GENOMIC DNA]</scope>
    <source>
        <strain evidence="13 14">ErCisplendens/pseudotsugae</strain>
    </source>
</reference>
<dbReference type="NCBIfam" id="NF008209">
    <property type="entry name" value="PRK10972.1"/>
    <property type="match status" value="1"/>
</dbReference>
<dbReference type="AlphaFoldDB" id="A0A451D4X5"/>
<evidence type="ECO:0000256" key="3">
    <source>
        <dbReference type="ARBA" id="ARBA00015195"/>
    </source>
</evidence>
<evidence type="ECO:0000256" key="11">
    <source>
        <dbReference type="ARBA" id="ARBA00033158"/>
    </source>
</evidence>
<evidence type="ECO:0000256" key="6">
    <source>
        <dbReference type="ARBA" id="ARBA00023054"/>
    </source>
</evidence>
<gene>
    <name evidence="13" type="primary">zapA</name>
    <name evidence="13" type="ORF">ERCISPPS3390_633</name>
</gene>
<dbReference type="GO" id="GO:0030428">
    <property type="term" value="C:cell septum"/>
    <property type="evidence" value="ECO:0007669"/>
    <property type="project" value="TreeGrafter"/>
</dbReference>
<evidence type="ECO:0000313" key="13">
    <source>
        <dbReference type="EMBL" id="VFP80749.1"/>
    </source>
</evidence>
<dbReference type="SUPFAM" id="SSF102829">
    <property type="entry name" value="Cell division protein ZapA-like"/>
    <property type="match status" value="1"/>
</dbReference>
<sequence>MPEEPVDLYIFGNALRVNCPLDQKEALSVAAEELTQQLTDLKNRTKITNTNQLIFSTALNLCYALAQEKLKKNNDEEHMAQRIKMLHTTLEKTLHNTKKVLSN</sequence>
<comment type="subunit">
    <text evidence="10">Homodimer. Interacts with FtsZ.</text>
</comment>
<keyword evidence="8" id="KW-0131">Cell cycle</keyword>
<proteinExistence type="inferred from homology"/>
<protein>
    <recommendedName>
        <fullName evidence="3">Cell division protein ZapA</fullName>
    </recommendedName>
    <alternativeName>
        <fullName evidence="11">Z ring-associated protein ZapA</fullName>
    </alternativeName>
</protein>
<keyword evidence="6 12" id="KW-0175">Coiled coil</keyword>
<evidence type="ECO:0000256" key="5">
    <source>
        <dbReference type="ARBA" id="ARBA00022618"/>
    </source>
</evidence>
<evidence type="ECO:0000256" key="4">
    <source>
        <dbReference type="ARBA" id="ARBA00022490"/>
    </source>
</evidence>
<evidence type="ECO:0000256" key="2">
    <source>
        <dbReference type="ARBA" id="ARBA00010074"/>
    </source>
</evidence>